<keyword evidence="5" id="KW-0564">Palmitate</keyword>
<gene>
    <name evidence="8" type="ORF">ACFOJE_18285</name>
</gene>
<dbReference type="Pfam" id="PF02321">
    <property type="entry name" value="OEP"/>
    <property type="match status" value="2"/>
</dbReference>
<evidence type="ECO:0000313" key="9">
    <source>
        <dbReference type="Proteomes" id="UP001595457"/>
    </source>
</evidence>
<reference evidence="9" key="1">
    <citation type="journal article" date="2019" name="Int. J. Syst. Evol. Microbiol.">
        <title>The Global Catalogue of Microorganisms (GCM) 10K type strain sequencing project: providing services to taxonomists for standard genome sequencing and annotation.</title>
        <authorList>
            <consortium name="The Broad Institute Genomics Platform"/>
            <consortium name="The Broad Institute Genome Sequencing Center for Infectious Disease"/>
            <person name="Wu L."/>
            <person name="Ma J."/>
        </authorList>
    </citation>
    <scope>NUCLEOTIDE SEQUENCE [LARGE SCALE GENOMIC DNA]</scope>
    <source>
        <strain evidence="9">KCTC 62195</strain>
    </source>
</reference>
<dbReference type="EMBL" id="JBHRSJ010000034">
    <property type="protein sequence ID" value="MFC2974149.1"/>
    <property type="molecule type" value="Genomic_DNA"/>
</dbReference>
<sequence length="401" mass="43540">MIFPIDRQAVVAAEVESLSIGNALAIAYENNPELAASQEEIGIAQGSRRQAGLIPNPTLSWEAEGIRRSKTTATLLLTQPIELGGKRGARIKLAERGQDVAAVGLERKRNLLAAAVIEAFYGALRAQARLDLAQQSYALAERGMRVATGRVESGKSSPMEATRAQIQLSAIQLELNEAGRLRTNAFRQLSVAMGGSRTEFSHLQGDPQAFPARPEPSRLLALLPESADLRLAALQVEQGEAALALEKSHRIPNLSLSVGTQYEGQNRDRVSVLGVSMPLPLFDRNQGNVLAAARRTDQARDLRNATELRLRAETQQALDLWATALISVESYERQILPSAQKTVDTATRGFQMGKFGFLDVLDAQRTLIAARNQYLQALADVTGAWVQIVRLYGNATADGQD</sequence>
<keyword evidence="7" id="KW-0449">Lipoprotein</keyword>
<dbReference type="InterPro" id="IPR003423">
    <property type="entry name" value="OMP_efflux"/>
</dbReference>
<keyword evidence="3" id="KW-1134">Transmembrane beta strand</keyword>
<dbReference type="RefSeq" id="WP_377816343.1">
    <property type="nucleotide sequence ID" value="NZ_JBHRSJ010000034.1"/>
</dbReference>
<evidence type="ECO:0000256" key="3">
    <source>
        <dbReference type="ARBA" id="ARBA00022452"/>
    </source>
</evidence>
<accession>A0ABV7AX30</accession>
<organism evidence="8 9">
    <name type="scientific">Azotobacter bryophylli</name>
    <dbReference type="NCBI Taxonomy" id="1986537"/>
    <lineage>
        <taxon>Bacteria</taxon>
        <taxon>Pseudomonadati</taxon>
        <taxon>Pseudomonadota</taxon>
        <taxon>Gammaproteobacteria</taxon>
        <taxon>Pseudomonadales</taxon>
        <taxon>Pseudomonadaceae</taxon>
        <taxon>Azotobacter</taxon>
    </lineage>
</organism>
<keyword evidence="6" id="KW-0998">Cell outer membrane</keyword>
<dbReference type="PANTHER" id="PTHR30203:SF24">
    <property type="entry name" value="BLR4935 PROTEIN"/>
    <property type="match status" value="1"/>
</dbReference>
<evidence type="ECO:0000256" key="1">
    <source>
        <dbReference type="ARBA" id="ARBA00004442"/>
    </source>
</evidence>
<keyword evidence="3" id="KW-0472">Membrane</keyword>
<evidence type="ECO:0000256" key="2">
    <source>
        <dbReference type="ARBA" id="ARBA00007613"/>
    </source>
</evidence>
<protein>
    <submittedName>
        <fullName evidence="8">TolC family protein</fullName>
    </submittedName>
</protein>
<dbReference type="SUPFAM" id="SSF56954">
    <property type="entry name" value="Outer membrane efflux proteins (OEP)"/>
    <property type="match status" value="1"/>
</dbReference>
<comment type="similarity">
    <text evidence="2">Belongs to the outer membrane factor (OMF) (TC 1.B.17) family.</text>
</comment>
<comment type="caution">
    <text evidence="8">The sequence shown here is derived from an EMBL/GenBank/DDBJ whole genome shotgun (WGS) entry which is preliminary data.</text>
</comment>
<evidence type="ECO:0000256" key="5">
    <source>
        <dbReference type="ARBA" id="ARBA00023139"/>
    </source>
</evidence>
<dbReference type="Gene3D" id="1.20.1600.10">
    <property type="entry name" value="Outer membrane efflux proteins (OEP)"/>
    <property type="match status" value="1"/>
</dbReference>
<dbReference type="Proteomes" id="UP001595457">
    <property type="component" value="Unassembled WGS sequence"/>
</dbReference>
<proteinExistence type="inferred from homology"/>
<evidence type="ECO:0000256" key="6">
    <source>
        <dbReference type="ARBA" id="ARBA00023237"/>
    </source>
</evidence>
<evidence type="ECO:0000256" key="7">
    <source>
        <dbReference type="ARBA" id="ARBA00023288"/>
    </source>
</evidence>
<name>A0ABV7AX30_9GAMM</name>
<keyword evidence="9" id="KW-1185">Reference proteome</keyword>
<evidence type="ECO:0000313" key="8">
    <source>
        <dbReference type="EMBL" id="MFC2974149.1"/>
    </source>
</evidence>
<comment type="subcellular location">
    <subcellularLocation>
        <location evidence="1">Cell outer membrane</location>
    </subcellularLocation>
</comment>
<dbReference type="PANTHER" id="PTHR30203">
    <property type="entry name" value="OUTER MEMBRANE CATION EFFLUX PROTEIN"/>
    <property type="match status" value="1"/>
</dbReference>
<evidence type="ECO:0000256" key="4">
    <source>
        <dbReference type="ARBA" id="ARBA00022692"/>
    </source>
</evidence>
<dbReference type="InterPro" id="IPR010131">
    <property type="entry name" value="MdtP/NodT-like"/>
</dbReference>
<keyword evidence="4" id="KW-0812">Transmembrane</keyword>